<accession>A0A3S5BZI0</accession>
<dbReference type="Proteomes" id="UP000784294">
    <property type="component" value="Unassembled WGS sequence"/>
</dbReference>
<proteinExistence type="predicted"/>
<keyword evidence="2" id="KW-1185">Reference proteome</keyword>
<comment type="caution">
    <text evidence="1">The sequence shown here is derived from an EMBL/GenBank/DDBJ whole genome shotgun (WGS) entry which is preliminary data.</text>
</comment>
<evidence type="ECO:0000313" key="2">
    <source>
        <dbReference type="Proteomes" id="UP000784294"/>
    </source>
</evidence>
<evidence type="ECO:0000313" key="1">
    <source>
        <dbReference type="EMBL" id="VEL26057.1"/>
    </source>
</evidence>
<sequence>MVCKEIFFTTRHHRTPLAWLPVHGLLQVGGPVGSSSYPSPYHVPPTAHSLIPTLSLLLSVCTSVCHSENCPALAFCKNMHVSSAGFLS</sequence>
<dbReference type="EMBL" id="CAAALY010077839">
    <property type="protein sequence ID" value="VEL26057.1"/>
    <property type="molecule type" value="Genomic_DNA"/>
</dbReference>
<protein>
    <submittedName>
        <fullName evidence="1">Uncharacterized protein</fullName>
    </submittedName>
</protein>
<name>A0A3S5BZI0_9PLAT</name>
<reference evidence="1" key="1">
    <citation type="submission" date="2018-11" db="EMBL/GenBank/DDBJ databases">
        <authorList>
            <consortium name="Pathogen Informatics"/>
        </authorList>
    </citation>
    <scope>NUCLEOTIDE SEQUENCE</scope>
</reference>
<organism evidence="1 2">
    <name type="scientific">Protopolystoma xenopodis</name>
    <dbReference type="NCBI Taxonomy" id="117903"/>
    <lineage>
        <taxon>Eukaryota</taxon>
        <taxon>Metazoa</taxon>
        <taxon>Spiralia</taxon>
        <taxon>Lophotrochozoa</taxon>
        <taxon>Platyhelminthes</taxon>
        <taxon>Monogenea</taxon>
        <taxon>Polyopisthocotylea</taxon>
        <taxon>Polystomatidea</taxon>
        <taxon>Polystomatidae</taxon>
        <taxon>Protopolystoma</taxon>
    </lineage>
</organism>
<gene>
    <name evidence="1" type="ORF">PXEA_LOCUS19497</name>
</gene>
<dbReference type="AlphaFoldDB" id="A0A3S5BZI0"/>